<feature type="transmembrane region" description="Helical" evidence="1">
    <location>
        <begin position="145"/>
        <end position="163"/>
    </location>
</feature>
<evidence type="ECO:0000256" key="1">
    <source>
        <dbReference type="SAM" id="Phobius"/>
    </source>
</evidence>
<evidence type="ECO:0000259" key="2">
    <source>
        <dbReference type="Pfam" id="PF02517"/>
    </source>
</evidence>
<dbReference type="Pfam" id="PF02517">
    <property type="entry name" value="Rce1-like"/>
    <property type="match status" value="1"/>
</dbReference>
<keyword evidence="1" id="KW-0472">Membrane</keyword>
<dbReference type="eggNOG" id="COG1266">
    <property type="taxonomic scope" value="Bacteria"/>
</dbReference>
<organism evidence="3 4">
    <name type="scientific">Vibrio proteolyticus NBRC 13287</name>
    <dbReference type="NCBI Taxonomy" id="1219065"/>
    <lineage>
        <taxon>Bacteria</taxon>
        <taxon>Pseudomonadati</taxon>
        <taxon>Pseudomonadota</taxon>
        <taxon>Gammaproteobacteria</taxon>
        <taxon>Vibrionales</taxon>
        <taxon>Vibrionaceae</taxon>
        <taxon>Vibrio</taxon>
    </lineage>
</organism>
<feature type="transmembrane region" description="Helical" evidence="1">
    <location>
        <begin position="207"/>
        <end position="240"/>
    </location>
</feature>
<evidence type="ECO:0000313" key="3">
    <source>
        <dbReference type="EMBL" id="GAD65417.1"/>
    </source>
</evidence>
<keyword evidence="4" id="KW-1185">Reference proteome</keyword>
<evidence type="ECO:0000313" key="4">
    <source>
        <dbReference type="Proteomes" id="UP000016570"/>
    </source>
</evidence>
<dbReference type="Proteomes" id="UP000016570">
    <property type="component" value="Unassembled WGS sequence"/>
</dbReference>
<reference evidence="3 4" key="1">
    <citation type="submission" date="2013-09" db="EMBL/GenBank/DDBJ databases">
        <title>Whole genome shotgun sequence of Vibrio proteolyticus NBRC 13287.</title>
        <authorList>
            <person name="Isaki S."/>
            <person name="Hosoyama A."/>
            <person name="Numata M."/>
            <person name="Hashimoto M."/>
            <person name="Hosoyama Y."/>
            <person name="Tsuchikane K."/>
            <person name="Noguchi M."/>
            <person name="Hirakata S."/>
            <person name="Ichikawa N."/>
            <person name="Ohji S."/>
            <person name="Yamazoe A."/>
            <person name="Fujita N."/>
        </authorList>
    </citation>
    <scope>NUCLEOTIDE SEQUENCE [LARGE SCALE GENOMIC DNA]</scope>
    <source>
        <strain evidence="3 4">NBRC 13287</strain>
    </source>
</reference>
<feature type="transmembrane region" description="Helical" evidence="1">
    <location>
        <begin position="121"/>
        <end position="138"/>
    </location>
</feature>
<dbReference type="AlphaFoldDB" id="U2ZWE6"/>
<dbReference type="GO" id="GO:0004175">
    <property type="term" value="F:endopeptidase activity"/>
    <property type="evidence" value="ECO:0007669"/>
    <property type="project" value="UniProtKB-ARBA"/>
</dbReference>
<sequence length="277" mass="30164">MIIEPSIWIWVPLALATLAGLLGQPKTSYGLLAAAIFGALLEERLSLQALATVLIGLGVAFFAPRQDSVWKKAIAYGFVLIWSLAMFAHLLPGFANLKVLHSVVSGPQSVPFNMHLNLDKPLVFFALLLAYPMLLGQAKTVNLKVLLASSTLLIVLLPIATGTGAIRPELTLPDWWWLFALNNLLFTCVAEEALFRGFIQQSLTRRFGWVAGLVVASLLFGLAHFAGGITLVLFATLAGLGYGLMFHFAGRLSVAVTAHFLFNFAHLIFFTYPVAIR</sequence>
<feature type="domain" description="CAAX prenyl protease 2/Lysostaphin resistance protein A-like" evidence="2">
    <location>
        <begin position="174"/>
        <end position="264"/>
    </location>
</feature>
<feature type="transmembrane region" description="Helical" evidence="1">
    <location>
        <begin position="252"/>
        <end position="275"/>
    </location>
</feature>
<gene>
    <name evidence="3" type="ORF">VPR01S_01_01900</name>
</gene>
<name>U2ZWE6_VIBPR</name>
<dbReference type="InterPro" id="IPR003675">
    <property type="entry name" value="Rce1/LyrA-like_dom"/>
</dbReference>
<feature type="transmembrane region" description="Helical" evidence="1">
    <location>
        <begin position="75"/>
        <end position="95"/>
    </location>
</feature>
<dbReference type="STRING" id="1219065.VPR01S_01_01900"/>
<feature type="transmembrane region" description="Helical" evidence="1">
    <location>
        <begin position="47"/>
        <end position="63"/>
    </location>
</feature>
<dbReference type="GO" id="GO:0080120">
    <property type="term" value="P:CAAX-box protein maturation"/>
    <property type="evidence" value="ECO:0007669"/>
    <property type="project" value="UniProtKB-ARBA"/>
</dbReference>
<keyword evidence="1" id="KW-1133">Transmembrane helix</keyword>
<keyword evidence="1" id="KW-0812">Transmembrane</keyword>
<dbReference type="RefSeq" id="WP_021703409.1">
    <property type="nucleotide sequence ID" value="NZ_BATJ01000001.1"/>
</dbReference>
<feature type="transmembrane region" description="Helical" evidence="1">
    <location>
        <begin position="175"/>
        <end position="195"/>
    </location>
</feature>
<dbReference type="EMBL" id="BATJ01000001">
    <property type="protein sequence ID" value="GAD65417.1"/>
    <property type="molecule type" value="Genomic_DNA"/>
</dbReference>
<accession>U2ZWE6</accession>
<comment type="caution">
    <text evidence="3">The sequence shown here is derived from an EMBL/GenBank/DDBJ whole genome shotgun (WGS) entry which is preliminary data.</text>
</comment>
<protein>
    <recommendedName>
        <fullName evidence="2">CAAX prenyl protease 2/Lysostaphin resistance protein A-like domain-containing protein</fullName>
    </recommendedName>
</protein>
<proteinExistence type="predicted"/>